<dbReference type="InterPro" id="IPR006944">
    <property type="entry name" value="Phage/GTA_portal"/>
</dbReference>
<dbReference type="Pfam" id="PF04860">
    <property type="entry name" value="Phage_portal"/>
    <property type="match status" value="1"/>
</dbReference>
<evidence type="ECO:0000256" key="1">
    <source>
        <dbReference type="SAM" id="MobiDB-lite"/>
    </source>
</evidence>
<feature type="region of interest" description="Disordered" evidence="1">
    <location>
        <begin position="435"/>
        <end position="454"/>
    </location>
</feature>
<sequence length="454" mass="49316">MTSLWAAMRRGRSPVEDRSISTIDDYAMALQEAFGYGGLSTLGVTQTQPGQAAEKAPSDFPGYAVMFATNPVIWACMVARQAVFSATRFTWQRMNSTGPSEMFGTTGLELLEKPWPGGTTQDLLARVIMDADLAGNSYWTRDGDELVRLRPDHVQIVLERRTARGGALGWRRLGYLYQEPGQEPVPLLADEVAHFAPTPDPLATYRGMSWLTPVLRETTNDNLMAAHKKKFMENAATPNMVVRLAREVSPDAFEKFRAKMDSAHRGVENAYKTLYLGGGADVTVVGKDFQQLDFSAVQGAGETRIAAAAGVPPIIVGLSEGLKAATYSNYGQARRRFADGTIHPLWMNAAGTFAGLATPPGRAEGGSSAVRLWYDSRDVAFLREDRKDAAEIQGIQSRTIRALVDAGYTPESVQRAVRSEDWSLLQHTGLFSVQLQAPGTSGPPAATPADEEGP</sequence>
<evidence type="ECO:0000313" key="2">
    <source>
        <dbReference type="EMBL" id="MEU0706257.1"/>
    </source>
</evidence>
<gene>
    <name evidence="2" type="ORF">ABZ508_02610</name>
</gene>
<dbReference type="Proteomes" id="UP001550378">
    <property type="component" value="Unassembled WGS sequence"/>
</dbReference>
<feature type="compositionally biased region" description="Low complexity" evidence="1">
    <location>
        <begin position="437"/>
        <end position="448"/>
    </location>
</feature>
<name>A0ABV2VY86_9ACTN</name>
<reference evidence="2 3" key="1">
    <citation type="submission" date="2024-06" db="EMBL/GenBank/DDBJ databases">
        <title>The Natural Products Discovery Center: Release of the First 8490 Sequenced Strains for Exploring Actinobacteria Biosynthetic Diversity.</title>
        <authorList>
            <person name="Kalkreuter E."/>
            <person name="Kautsar S.A."/>
            <person name="Yang D."/>
            <person name="Bader C.D."/>
            <person name="Teijaro C.N."/>
            <person name="Fluegel L."/>
            <person name="Davis C.M."/>
            <person name="Simpson J.R."/>
            <person name="Lauterbach L."/>
            <person name="Steele A.D."/>
            <person name="Gui C."/>
            <person name="Meng S."/>
            <person name="Li G."/>
            <person name="Viehrig K."/>
            <person name="Ye F."/>
            <person name="Su P."/>
            <person name="Kiefer A.F."/>
            <person name="Nichols A."/>
            <person name="Cepeda A.J."/>
            <person name="Yan W."/>
            <person name="Fan B."/>
            <person name="Jiang Y."/>
            <person name="Adhikari A."/>
            <person name="Zheng C.-J."/>
            <person name="Schuster L."/>
            <person name="Cowan T.M."/>
            <person name="Smanski M.J."/>
            <person name="Chevrette M.G."/>
            <person name="De Carvalho L.P.S."/>
            <person name="Shen B."/>
        </authorList>
    </citation>
    <scope>NUCLEOTIDE SEQUENCE [LARGE SCALE GENOMIC DNA]</scope>
    <source>
        <strain evidence="2 3">NPDC006337</strain>
    </source>
</reference>
<dbReference type="EMBL" id="JBEXZR010000002">
    <property type="protein sequence ID" value="MEU0706257.1"/>
    <property type="molecule type" value="Genomic_DNA"/>
</dbReference>
<accession>A0ABV2VY86</accession>
<proteinExistence type="predicted"/>
<organism evidence="2 3">
    <name type="scientific">Streptomyces lavendulocolor</name>
    <dbReference type="NCBI Taxonomy" id="67316"/>
    <lineage>
        <taxon>Bacteria</taxon>
        <taxon>Bacillati</taxon>
        <taxon>Actinomycetota</taxon>
        <taxon>Actinomycetes</taxon>
        <taxon>Kitasatosporales</taxon>
        <taxon>Streptomycetaceae</taxon>
        <taxon>Streptomyces</taxon>
    </lineage>
</organism>
<dbReference type="RefSeq" id="WP_359657455.1">
    <property type="nucleotide sequence ID" value="NZ_JBEXZP010000195.1"/>
</dbReference>
<evidence type="ECO:0000313" key="3">
    <source>
        <dbReference type="Proteomes" id="UP001550378"/>
    </source>
</evidence>
<protein>
    <submittedName>
        <fullName evidence="2">Phage portal protein</fullName>
    </submittedName>
</protein>
<comment type="caution">
    <text evidence="2">The sequence shown here is derived from an EMBL/GenBank/DDBJ whole genome shotgun (WGS) entry which is preliminary data.</text>
</comment>
<keyword evidence="3" id="KW-1185">Reference proteome</keyword>